<dbReference type="EMBL" id="DTKQ01000045">
    <property type="protein sequence ID" value="HGZ79507.1"/>
    <property type="molecule type" value="Genomic_DNA"/>
</dbReference>
<dbReference type="PANTHER" id="PTHR34139">
    <property type="entry name" value="UPF0331 PROTEIN MJ0127"/>
    <property type="match status" value="1"/>
</dbReference>
<keyword evidence="4" id="KW-0547">Nucleotide-binding</keyword>
<dbReference type="InterPro" id="IPR008201">
    <property type="entry name" value="HepT-like"/>
</dbReference>
<comment type="similarity">
    <text evidence="6">Belongs to the HepT RNase toxin family.</text>
</comment>
<evidence type="ECO:0000256" key="4">
    <source>
        <dbReference type="ARBA" id="ARBA00022741"/>
    </source>
</evidence>
<gene>
    <name evidence="7" type="ORF">ENW55_05950</name>
</gene>
<keyword evidence="5" id="KW-0378">Hydrolase</keyword>
<evidence type="ECO:0000256" key="5">
    <source>
        <dbReference type="ARBA" id="ARBA00022801"/>
    </source>
</evidence>
<dbReference type="GO" id="GO:0000166">
    <property type="term" value="F:nucleotide binding"/>
    <property type="evidence" value="ECO:0007669"/>
    <property type="project" value="UniProtKB-KW"/>
</dbReference>
<name>A0A832IAN9_9THEM</name>
<keyword evidence="2" id="KW-1277">Toxin-antitoxin system</keyword>
<dbReference type="Pfam" id="PF01934">
    <property type="entry name" value="HepT-like"/>
    <property type="match status" value="1"/>
</dbReference>
<dbReference type="GO" id="GO:0004540">
    <property type="term" value="F:RNA nuclease activity"/>
    <property type="evidence" value="ECO:0007669"/>
    <property type="project" value="InterPro"/>
</dbReference>
<keyword evidence="1" id="KW-0597">Phosphoprotein</keyword>
<dbReference type="GO" id="GO:0110001">
    <property type="term" value="C:toxin-antitoxin complex"/>
    <property type="evidence" value="ECO:0007669"/>
    <property type="project" value="InterPro"/>
</dbReference>
<evidence type="ECO:0000313" key="7">
    <source>
        <dbReference type="EMBL" id="HGZ79507.1"/>
    </source>
</evidence>
<reference evidence="7" key="1">
    <citation type="journal article" date="2020" name="mSystems">
        <title>Genome- and Community-Level Interaction Insights into Carbon Utilization and Element Cycling Functions of Hydrothermarchaeota in Hydrothermal Sediment.</title>
        <authorList>
            <person name="Zhou Z."/>
            <person name="Liu Y."/>
            <person name="Xu W."/>
            <person name="Pan J."/>
            <person name="Luo Z.H."/>
            <person name="Li M."/>
        </authorList>
    </citation>
    <scope>NUCLEOTIDE SEQUENCE [LARGE SCALE GENOMIC DNA]</scope>
    <source>
        <strain evidence="7">SpSt-86</strain>
    </source>
</reference>
<evidence type="ECO:0000256" key="6">
    <source>
        <dbReference type="ARBA" id="ARBA00024207"/>
    </source>
</evidence>
<dbReference type="AlphaFoldDB" id="A0A832IAN9"/>
<evidence type="ECO:0000256" key="1">
    <source>
        <dbReference type="ARBA" id="ARBA00022553"/>
    </source>
</evidence>
<keyword evidence="3" id="KW-0540">Nuclease</keyword>
<evidence type="ECO:0000256" key="2">
    <source>
        <dbReference type="ARBA" id="ARBA00022649"/>
    </source>
</evidence>
<proteinExistence type="inferred from homology"/>
<accession>A0A832IAN9</accession>
<dbReference type="PANTHER" id="PTHR34139:SF1">
    <property type="entry name" value="RNASE MJ1380-RELATED"/>
    <property type="match status" value="1"/>
</dbReference>
<organism evidence="7">
    <name type="scientific">Pseudothermotoga hypogea</name>
    <dbReference type="NCBI Taxonomy" id="57487"/>
    <lineage>
        <taxon>Bacteria</taxon>
        <taxon>Thermotogati</taxon>
        <taxon>Thermotogota</taxon>
        <taxon>Thermotogae</taxon>
        <taxon>Thermotogales</taxon>
        <taxon>Thermotogaceae</taxon>
        <taxon>Pseudothermotoga</taxon>
    </lineage>
</organism>
<dbReference type="InterPro" id="IPR051813">
    <property type="entry name" value="HepT_RNase_toxin"/>
</dbReference>
<comment type="caution">
    <text evidence="7">The sequence shown here is derived from an EMBL/GenBank/DDBJ whole genome shotgun (WGS) entry which is preliminary data.</text>
</comment>
<dbReference type="Gene3D" id="1.20.120.580">
    <property type="entry name" value="bsu32300-like"/>
    <property type="match status" value="1"/>
</dbReference>
<dbReference type="GO" id="GO:0016787">
    <property type="term" value="F:hydrolase activity"/>
    <property type="evidence" value="ECO:0007669"/>
    <property type="project" value="UniProtKB-KW"/>
</dbReference>
<sequence length="116" mass="13612">MSKKRDITLFLQDIIEDIQRIKRFTAHLKSADELQSDDLVFYAVLKALENIGEAVKKIPEDLRNLYAIDWKKITGLRNILTHEYFGVDSEILWQVLKEKLPELEKAVLFLIQIVEK</sequence>
<protein>
    <submittedName>
        <fullName evidence="7">DUF86 domain-containing protein</fullName>
    </submittedName>
</protein>
<evidence type="ECO:0000256" key="3">
    <source>
        <dbReference type="ARBA" id="ARBA00022722"/>
    </source>
</evidence>
<dbReference type="InterPro" id="IPR037038">
    <property type="entry name" value="HepT-like_sf"/>
</dbReference>